<dbReference type="HAMAP" id="MF_00331">
    <property type="entry name" value="Cys_desulf_IscS"/>
    <property type="match status" value="1"/>
</dbReference>
<keyword evidence="5 10" id="KW-0479">Metal-binding</keyword>
<dbReference type="InterPro" id="IPR015424">
    <property type="entry name" value="PyrdxlP-dep_Trfase"/>
</dbReference>
<evidence type="ECO:0000256" key="11">
    <source>
        <dbReference type="RuleBase" id="RU004504"/>
    </source>
</evidence>
<comment type="catalytic activity">
    <reaction evidence="9 10">
        <text>(sulfur carrier)-H + L-cysteine = (sulfur carrier)-SH + L-alanine</text>
        <dbReference type="Rhea" id="RHEA:43892"/>
        <dbReference type="Rhea" id="RHEA-COMP:14737"/>
        <dbReference type="Rhea" id="RHEA-COMP:14739"/>
        <dbReference type="ChEBI" id="CHEBI:29917"/>
        <dbReference type="ChEBI" id="CHEBI:35235"/>
        <dbReference type="ChEBI" id="CHEBI:57972"/>
        <dbReference type="ChEBI" id="CHEBI:64428"/>
        <dbReference type="EC" id="2.8.1.7"/>
    </reaction>
</comment>
<comment type="function">
    <text evidence="10">Master enzyme that delivers sulfur to a number of partners involved in Fe-S cluster assembly, tRNA modification or cofactor biosynthesis. Catalyzes the removal of elemental sulfur atoms from cysteine to produce alanine. Functions as a sulfur delivery protein for Fe-S cluster synthesis onto IscU, an Fe-S scaffold assembly protein, as well as other S acceptor proteins.</text>
</comment>
<feature type="binding site" description="via persulfide group" evidence="10">
    <location>
        <position position="328"/>
    </location>
    <ligand>
        <name>[2Fe-2S] cluster</name>
        <dbReference type="ChEBI" id="CHEBI:190135"/>
        <note>ligand shared with IscU</note>
    </ligand>
</feature>
<reference evidence="15" key="1">
    <citation type="journal article" date="2019" name="Int. J. Syst. Evol. Microbiol.">
        <title>The Global Catalogue of Microorganisms (GCM) 10K type strain sequencing project: providing services to taxonomists for standard genome sequencing and annotation.</title>
        <authorList>
            <consortium name="The Broad Institute Genomics Platform"/>
            <consortium name="The Broad Institute Genome Sequencing Center for Infectious Disease"/>
            <person name="Wu L."/>
            <person name="Ma J."/>
        </authorList>
    </citation>
    <scope>NUCLEOTIDE SEQUENCE [LARGE SCALE GENOMIC DNA]</scope>
    <source>
        <strain evidence="15">JCM 17224</strain>
    </source>
</reference>
<dbReference type="Proteomes" id="UP001500567">
    <property type="component" value="Unassembled WGS sequence"/>
</dbReference>
<evidence type="ECO:0000256" key="5">
    <source>
        <dbReference type="ARBA" id="ARBA00022723"/>
    </source>
</evidence>
<evidence type="ECO:0000256" key="10">
    <source>
        <dbReference type="HAMAP-Rule" id="MF_00331"/>
    </source>
</evidence>
<feature type="binding site" evidence="10">
    <location>
        <begin position="74"/>
        <end position="75"/>
    </location>
    <ligand>
        <name>pyridoxal 5'-phosphate</name>
        <dbReference type="ChEBI" id="CHEBI:597326"/>
    </ligand>
</feature>
<evidence type="ECO:0000256" key="2">
    <source>
        <dbReference type="ARBA" id="ARBA00006490"/>
    </source>
</evidence>
<evidence type="ECO:0000256" key="6">
    <source>
        <dbReference type="ARBA" id="ARBA00022898"/>
    </source>
</evidence>
<evidence type="ECO:0000256" key="1">
    <source>
        <dbReference type="ARBA" id="ARBA00001933"/>
    </source>
</evidence>
<dbReference type="NCBIfam" id="NF010611">
    <property type="entry name" value="PRK14012.1"/>
    <property type="match status" value="1"/>
</dbReference>
<dbReference type="Pfam" id="PF00266">
    <property type="entry name" value="Aminotran_5"/>
    <property type="match status" value="1"/>
</dbReference>
<dbReference type="PROSITE" id="PS00595">
    <property type="entry name" value="AA_TRANSFER_CLASS_5"/>
    <property type="match status" value="1"/>
</dbReference>
<comment type="cofactor">
    <cofactor evidence="1 10 11">
        <name>pyridoxal 5'-phosphate</name>
        <dbReference type="ChEBI" id="CHEBI:597326"/>
    </cofactor>
</comment>
<keyword evidence="8 10" id="KW-0411">Iron-sulfur</keyword>
<evidence type="ECO:0000256" key="12">
    <source>
        <dbReference type="SAM" id="Coils"/>
    </source>
</evidence>
<comment type="pathway">
    <text evidence="10">Cofactor biosynthesis; iron-sulfur cluster biosynthesis.</text>
</comment>
<organism evidence="14 15">
    <name type="scientific">Hymenobacter fastidiosus</name>
    <dbReference type="NCBI Taxonomy" id="486264"/>
    <lineage>
        <taxon>Bacteria</taxon>
        <taxon>Pseudomonadati</taxon>
        <taxon>Bacteroidota</taxon>
        <taxon>Cytophagia</taxon>
        <taxon>Cytophagales</taxon>
        <taxon>Hymenobacteraceae</taxon>
        <taxon>Hymenobacter</taxon>
    </lineage>
</organism>
<dbReference type="InterPro" id="IPR016454">
    <property type="entry name" value="Cysteine_dSase"/>
</dbReference>
<comment type="similarity">
    <text evidence="2 10">Belongs to the class-V pyridoxal-phosphate-dependent aminotransferase family. NifS/IscS subfamily.</text>
</comment>
<dbReference type="InterPro" id="IPR015422">
    <property type="entry name" value="PyrdxlP-dep_Trfase_small"/>
</dbReference>
<feature type="binding site" evidence="10">
    <location>
        <begin position="202"/>
        <end position="204"/>
    </location>
    <ligand>
        <name>pyridoxal 5'-phosphate</name>
        <dbReference type="ChEBI" id="CHEBI:597326"/>
    </ligand>
</feature>
<comment type="caution">
    <text evidence="14">The sequence shown here is derived from an EMBL/GenBank/DDBJ whole genome shotgun (WGS) entry which is preliminary data.</text>
</comment>
<evidence type="ECO:0000256" key="7">
    <source>
        <dbReference type="ARBA" id="ARBA00023004"/>
    </source>
</evidence>
<comment type="subcellular location">
    <subcellularLocation>
        <location evidence="10">Cytoplasm</location>
    </subcellularLocation>
</comment>
<dbReference type="InterPro" id="IPR010240">
    <property type="entry name" value="Cys_deSase_IscS"/>
</dbReference>
<dbReference type="SUPFAM" id="SSF53383">
    <property type="entry name" value="PLP-dependent transferases"/>
    <property type="match status" value="1"/>
</dbReference>
<keyword evidence="3 10" id="KW-0808">Transferase</keyword>
<evidence type="ECO:0000256" key="3">
    <source>
        <dbReference type="ARBA" id="ARBA00022679"/>
    </source>
</evidence>
<evidence type="ECO:0000256" key="9">
    <source>
        <dbReference type="ARBA" id="ARBA00050776"/>
    </source>
</evidence>
<dbReference type="Gene3D" id="3.90.1150.10">
    <property type="entry name" value="Aspartate Aminotransferase, domain 1"/>
    <property type="match status" value="1"/>
</dbReference>
<feature type="active site" description="Cysteine persulfide intermediate" evidence="10">
    <location>
        <position position="328"/>
    </location>
</feature>
<evidence type="ECO:0000259" key="13">
    <source>
        <dbReference type="Pfam" id="PF00266"/>
    </source>
</evidence>
<protein>
    <recommendedName>
        <fullName evidence="10">Cysteine desulfurase IscS</fullName>
        <ecNumber evidence="10">2.8.1.7</ecNumber>
    </recommendedName>
</protein>
<dbReference type="InterPro" id="IPR000192">
    <property type="entry name" value="Aminotrans_V_dom"/>
</dbReference>
<feature type="binding site" evidence="10">
    <location>
        <position position="243"/>
    </location>
    <ligand>
        <name>pyridoxal 5'-phosphate</name>
        <dbReference type="ChEBI" id="CHEBI:597326"/>
    </ligand>
</feature>
<feature type="binding site" evidence="10">
    <location>
        <position position="154"/>
    </location>
    <ligand>
        <name>pyridoxal 5'-phosphate</name>
        <dbReference type="ChEBI" id="CHEBI:597326"/>
    </ligand>
</feature>
<sequence>MLKLPIYLDNNATTPLDPRVLEAMMPYLTDVFGNAASRNHPFGWAAEEGVDYARDQIGALINCDPKEIIFTSGATESDNLGIKGVFEMYAQKGNHIITTTTEHKAILDTCKHLEKLGGRVTYLPVDSEGLISLAELEAAMTPETILVTIMYGNNETGTIQPLREIAAIAHKHGALFMTDGTQAVGKIPVDVIADGIDLMAFTAHKMYGPKGVGALYVRRKNPRVKVTAQMDGGGHERGMRSGTLNVPGIVGLGKACELARLEMAADTERLSVMRDRLERELLTLEETYVNGSREHRLPHVANISFTYVEGEGLMMGVKDLAVSSGSACTSASLEPSYVLKALGLSDDLAHSSLRFGLSRFTTDEQIDYAINHVKEAVTKLREMSPLWEMFKEGIDLSKIEWAEH</sequence>
<dbReference type="InterPro" id="IPR015421">
    <property type="entry name" value="PyrdxlP-dep_Trfase_major"/>
</dbReference>
<evidence type="ECO:0000313" key="15">
    <source>
        <dbReference type="Proteomes" id="UP001500567"/>
    </source>
</evidence>
<accession>A0ABP7SKK0</accession>
<dbReference type="PIRSF" id="PIRSF005572">
    <property type="entry name" value="NifS"/>
    <property type="match status" value="1"/>
</dbReference>
<feature type="domain" description="Aminotransferase class V" evidence="13">
    <location>
        <begin position="6"/>
        <end position="368"/>
    </location>
</feature>
<evidence type="ECO:0000313" key="14">
    <source>
        <dbReference type="EMBL" id="GAA4012939.1"/>
    </source>
</evidence>
<dbReference type="EC" id="2.8.1.7" evidence="10"/>
<name>A0ABP7SKK0_9BACT</name>
<dbReference type="InterPro" id="IPR020578">
    <property type="entry name" value="Aminotrans_V_PyrdxlP_BS"/>
</dbReference>
<dbReference type="Gene3D" id="3.40.640.10">
    <property type="entry name" value="Type I PLP-dependent aspartate aminotransferase-like (Major domain)"/>
    <property type="match status" value="1"/>
</dbReference>
<keyword evidence="6 10" id="KW-0663">Pyridoxal phosphate</keyword>
<gene>
    <name evidence="10" type="primary">iscS</name>
    <name evidence="14" type="ORF">GCM10022408_27180</name>
</gene>
<feature type="modified residue" description="N6-(pyridoxal phosphate)lysine" evidence="10">
    <location>
        <position position="205"/>
    </location>
</feature>
<keyword evidence="4 10" id="KW-0001">2Fe-2S</keyword>
<feature type="binding site" evidence="10">
    <location>
        <position position="182"/>
    </location>
    <ligand>
        <name>pyridoxal 5'-phosphate</name>
        <dbReference type="ChEBI" id="CHEBI:597326"/>
    </ligand>
</feature>
<keyword evidence="15" id="KW-1185">Reference proteome</keyword>
<proteinExistence type="inferred from homology"/>
<dbReference type="RefSeq" id="WP_345073733.1">
    <property type="nucleotide sequence ID" value="NZ_BAABDJ010000033.1"/>
</dbReference>
<dbReference type="EMBL" id="BAABDJ010000033">
    <property type="protein sequence ID" value="GAA4012939.1"/>
    <property type="molecule type" value="Genomic_DNA"/>
</dbReference>
<feature type="coiled-coil region" evidence="12">
    <location>
        <begin position="267"/>
        <end position="294"/>
    </location>
</feature>
<keyword evidence="12" id="KW-0175">Coiled coil</keyword>
<dbReference type="PANTHER" id="PTHR11601">
    <property type="entry name" value="CYSTEINE DESULFURYLASE FAMILY MEMBER"/>
    <property type="match status" value="1"/>
</dbReference>
<evidence type="ECO:0000256" key="4">
    <source>
        <dbReference type="ARBA" id="ARBA00022714"/>
    </source>
</evidence>
<keyword evidence="10" id="KW-0963">Cytoplasm</keyword>
<evidence type="ECO:0000256" key="8">
    <source>
        <dbReference type="ARBA" id="ARBA00023014"/>
    </source>
</evidence>
<keyword evidence="7 10" id="KW-0408">Iron</keyword>
<comment type="subunit">
    <text evidence="10">Homodimer. Forms a heterotetramer with IscU, interacts with other sulfur acceptors.</text>
</comment>
<dbReference type="PANTHER" id="PTHR11601:SF34">
    <property type="entry name" value="CYSTEINE DESULFURASE"/>
    <property type="match status" value="1"/>
</dbReference>